<dbReference type="InterPro" id="IPR019027">
    <property type="entry name" value="Pilus_biogenesis_CpaD-related"/>
</dbReference>
<reference evidence="1 2" key="1">
    <citation type="submission" date="2024-02" db="EMBL/GenBank/DDBJ databases">
        <title>Full genome sequence of Sphingomonas kaistensis.</title>
        <authorList>
            <person name="Poletto B.L."/>
            <person name="Silva G."/>
            <person name="Galante D."/>
            <person name="Campos K.R."/>
            <person name="Santos M.B.N."/>
            <person name="Sacchi C.T."/>
        </authorList>
    </citation>
    <scope>NUCLEOTIDE SEQUENCE [LARGE SCALE GENOMIC DNA]</scope>
    <source>
        <strain evidence="1 2">MA4R</strain>
    </source>
</reference>
<dbReference type="EMBL" id="CP145607">
    <property type="protein sequence ID" value="WWM70468.1"/>
    <property type="molecule type" value="Genomic_DNA"/>
</dbReference>
<organism evidence="1 2">
    <name type="scientific">Sphingomonas kaistensis</name>
    <dbReference type="NCBI Taxonomy" id="298708"/>
    <lineage>
        <taxon>Bacteria</taxon>
        <taxon>Pseudomonadati</taxon>
        <taxon>Pseudomonadota</taxon>
        <taxon>Alphaproteobacteria</taxon>
        <taxon>Sphingomonadales</taxon>
        <taxon>Sphingomonadaceae</taxon>
        <taxon>Sphingomonas</taxon>
    </lineage>
</organism>
<accession>A0ABZ2G045</accession>
<keyword evidence="2" id="KW-1185">Reference proteome</keyword>
<gene>
    <name evidence="1" type="ORF">V6R86_07205</name>
</gene>
<proteinExistence type="predicted"/>
<dbReference type="RefSeq" id="WP_338503261.1">
    <property type="nucleotide sequence ID" value="NZ_CP145607.1"/>
</dbReference>
<dbReference type="PROSITE" id="PS51257">
    <property type="entry name" value="PROKAR_LIPOPROTEIN"/>
    <property type="match status" value="1"/>
</dbReference>
<evidence type="ECO:0000313" key="1">
    <source>
        <dbReference type="EMBL" id="WWM70468.1"/>
    </source>
</evidence>
<dbReference type="Proteomes" id="UP001382935">
    <property type="component" value="Chromosome"/>
</dbReference>
<evidence type="ECO:0000313" key="2">
    <source>
        <dbReference type="Proteomes" id="UP001382935"/>
    </source>
</evidence>
<name>A0ABZ2G045_9SPHN</name>
<protein>
    <submittedName>
        <fullName evidence="1">CpaD family pilus assembly protein</fullName>
    </submittedName>
</protein>
<sequence length="203" mass="20867">MTNKLSLLLLGSIALAGCQVHRGEDRPARGLIPVNEPVVTRADYVFDAAAPGGSLGAQESARLDGWFRGLELGYGDVVSVDGVDASSARADVARVAARYGLLLADGSPVTTGAVPPGAVRVVVSRTRASVPGCPNWSRPSNPNFSNEMMSNFGCAYSGNLAAMVANPADLVSGREPSGLSDPVLSNKAIQSYRNKAPGAKGGN</sequence>
<dbReference type="Pfam" id="PF09476">
    <property type="entry name" value="Pilus_CpaD"/>
    <property type="match status" value="1"/>
</dbReference>